<protein>
    <submittedName>
        <fullName evidence="2">Nucleotidyltransferase domain protein</fullName>
    </submittedName>
</protein>
<comment type="caution">
    <text evidence="2">The sequence shown here is derived from an EMBL/GenBank/DDBJ whole genome shotgun (WGS) entry which is preliminary data.</text>
</comment>
<dbReference type="SUPFAM" id="SSF81301">
    <property type="entry name" value="Nucleotidyltransferase"/>
    <property type="match status" value="1"/>
</dbReference>
<sequence length="162" mass="18646">MVYTIDEIKAKIKPIAKRYNVSKVYLFGSYARGEEDENSDIDIALELGDITKFMDVYGHLSTIFSGNVDILLVSDLLSPKTNIGSLVKKNFLNDRVLIYQKLEEAMVENLVNNPRMRDITEYNEVTQNAIKESLEKYKTEGITKSSESIDNYFERMVRENTK</sequence>
<dbReference type="PANTHER" id="PTHR43852:SF2">
    <property type="entry name" value="PROTEIN ADENYLYLTRANSFERASE MNTA"/>
    <property type="match status" value="1"/>
</dbReference>
<feature type="domain" description="Polymerase beta nucleotidyltransferase" evidence="1">
    <location>
        <begin position="11"/>
        <end position="101"/>
    </location>
</feature>
<gene>
    <name evidence="2" type="ORF">HMPREF9180_0149</name>
</gene>
<organism evidence="2 3">
    <name type="scientific">Streptococcus peroris ATCC 700780</name>
    <dbReference type="NCBI Taxonomy" id="888746"/>
    <lineage>
        <taxon>Bacteria</taxon>
        <taxon>Bacillati</taxon>
        <taxon>Bacillota</taxon>
        <taxon>Bacilli</taxon>
        <taxon>Lactobacillales</taxon>
        <taxon>Streptococcaceae</taxon>
        <taxon>Streptococcus</taxon>
    </lineage>
</organism>
<dbReference type="Gene3D" id="3.30.460.10">
    <property type="entry name" value="Beta Polymerase, domain 2"/>
    <property type="match status" value="1"/>
</dbReference>
<evidence type="ECO:0000259" key="1">
    <source>
        <dbReference type="Pfam" id="PF18765"/>
    </source>
</evidence>
<dbReference type="eggNOG" id="COG1669">
    <property type="taxonomic scope" value="Bacteria"/>
</dbReference>
<proteinExistence type="predicted"/>
<dbReference type="STRING" id="888746.HMPREF9180_0149"/>
<accession>E8K9J4</accession>
<dbReference type="PANTHER" id="PTHR43852">
    <property type="entry name" value="NUCLEOTIDYLTRANSFERASE"/>
    <property type="match status" value="1"/>
</dbReference>
<keyword evidence="2" id="KW-0808">Transferase</keyword>
<evidence type="ECO:0000313" key="3">
    <source>
        <dbReference type="Proteomes" id="UP000010304"/>
    </source>
</evidence>
<dbReference type="GO" id="GO:0016740">
    <property type="term" value="F:transferase activity"/>
    <property type="evidence" value="ECO:0007669"/>
    <property type="project" value="UniProtKB-KW"/>
</dbReference>
<dbReference type="InterPro" id="IPR052930">
    <property type="entry name" value="TA_antitoxin_MntA"/>
</dbReference>
<dbReference type="RefSeq" id="WP_006144805.1">
    <property type="nucleotide sequence ID" value="NZ_GL732463.1"/>
</dbReference>
<dbReference type="EMBL" id="AEVF01000003">
    <property type="protein sequence ID" value="EFX41106.1"/>
    <property type="molecule type" value="Genomic_DNA"/>
</dbReference>
<dbReference type="AlphaFoldDB" id="E8K9J4"/>
<dbReference type="InterPro" id="IPR043519">
    <property type="entry name" value="NT_sf"/>
</dbReference>
<dbReference type="Proteomes" id="UP000010304">
    <property type="component" value="Unassembled WGS sequence"/>
</dbReference>
<dbReference type="Pfam" id="PF18765">
    <property type="entry name" value="Polbeta"/>
    <property type="match status" value="1"/>
</dbReference>
<dbReference type="InterPro" id="IPR041633">
    <property type="entry name" value="Polbeta"/>
</dbReference>
<dbReference type="CDD" id="cd05403">
    <property type="entry name" value="NT_KNTase_like"/>
    <property type="match status" value="1"/>
</dbReference>
<reference evidence="2 3" key="1">
    <citation type="submission" date="2010-12" db="EMBL/GenBank/DDBJ databases">
        <authorList>
            <person name="Muzny D."/>
            <person name="Qin X."/>
            <person name="Deng J."/>
            <person name="Jiang H."/>
            <person name="Liu Y."/>
            <person name="Qu J."/>
            <person name="Song X.-Z."/>
            <person name="Zhang L."/>
            <person name="Thornton R."/>
            <person name="Coyle M."/>
            <person name="Francisco L."/>
            <person name="Jackson L."/>
            <person name="Javaid M."/>
            <person name="Korchina V."/>
            <person name="Kovar C."/>
            <person name="Mata R."/>
            <person name="Mathew T."/>
            <person name="Ngo R."/>
            <person name="Nguyen L."/>
            <person name="Nguyen N."/>
            <person name="Okwuonu G."/>
            <person name="Ongeri F."/>
            <person name="Pham C."/>
            <person name="Simmons D."/>
            <person name="Wilczek-Boney K."/>
            <person name="Hale W."/>
            <person name="Jakkamsetti A."/>
            <person name="Pham P."/>
            <person name="Ruth R."/>
            <person name="San Lucas F."/>
            <person name="Warren J."/>
            <person name="Zhang J."/>
            <person name="Zhao Z."/>
            <person name="Zhou C."/>
            <person name="Zhu D."/>
            <person name="Lee S."/>
            <person name="Bess C."/>
            <person name="Blankenburg K."/>
            <person name="Forbes L."/>
            <person name="Fu Q."/>
            <person name="Gubbala S."/>
            <person name="Hirani K."/>
            <person name="Jayaseelan J.C."/>
            <person name="Lara F."/>
            <person name="Munidasa M."/>
            <person name="Palculict T."/>
            <person name="Patil S."/>
            <person name="Pu L.-L."/>
            <person name="Saada N."/>
            <person name="Tang L."/>
            <person name="Weissenberger G."/>
            <person name="Zhu Y."/>
            <person name="Hemphill L."/>
            <person name="Shang Y."/>
            <person name="Youmans B."/>
            <person name="Ayvaz T."/>
            <person name="Ross M."/>
            <person name="Santibanez J."/>
            <person name="Aqrawi P."/>
            <person name="Gross S."/>
            <person name="Joshi V."/>
            <person name="Fowler G."/>
            <person name="Nazareth L."/>
            <person name="Reid J."/>
            <person name="Worley K."/>
            <person name="Petrosino J."/>
            <person name="Highlander S."/>
            <person name="Gibbs R."/>
        </authorList>
    </citation>
    <scope>NUCLEOTIDE SEQUENCE [LARGE SCALE GENOMIC DNA]</scope>
    <source>
        <strain evidence="2 3">ATCC 700780</strain>
    </source>
</reference>
<keyword evidence="3" id="KW-1185">Reference proteome</keyword>
<name>E8K9J4_9STRE</name>
<dbReference type="HOGENOM" id="CLU_130257_1_4_9"/>
<evidence type="ECO:0000313" key="2">
    <source>
        <dbReference type="EMBL" id="EFX41106.1"/>
    </source>
</evidence>